<dbReference type="InterPro" id="IPR013320">
    <property type="entry name" value="ConA-like_dom_sf"/>
</dbReference>
<dbReference type="Pfam" id="PF00722">
    <property type="entry name" value="Glyco_hydro_16"/>
    <property type="match status" value="1"/>
</dbReference>
<dbReference type="Proteomes" id="UP001529369">
    <property type="component" value="Unassembled WGS sequence"/>
</dbReference>
<comment type="caution">
    <text evidence="3">The sequence shown here is derived from an EMBL/GenBank/DDBJ whole genome shotgun (WGS) entry which is preliminary data.</text>
</comment>
<comment type="similarity">
    <text evidence="1">Belongs to the glycosyl hydrolase 16 family.</text>
</comment>
<sequence>MADSFYESFENGIGALSHTWGARNIDTSVWGQVTVRETSGLMERPYGPEAGHGYGTYSFTAALHGNAEGSAILLWPGDDKWPGTEYDVVEVINGQPYGTVHYRGSDGGDGYNVVTFDGIDETQVHKYTLDWQPGRISYYVDDRYMGSITEGVKADYAHGGMNETIGLMNRTSEASMTVYDVSFTPMGDPAPAPSPPAPVVEVVVDAPADAGSGNGGGGGDWLSAYNVLWNQYNGGGDWEADFWASWV</sequence>
<dbReference type="Gene3D" id="2.60.120.200">
    <property type="match status" value="1"/>
</dbReference>
<accession>A0ABT8A083</accession>
<dbReference type="PROSITE" id="PS51762">
    <property type="entry name" value="GH16_2"/>
    <property type="match status" value="1"/>
</dbReference>
<gene>
    <name evidence="3" type="ORF">QWZ14_00630</name>
</gene>
<dbReference type="SUPFAM" id="SSF49899">
    <property type="entry name" value="Concanavalin A-like lectins/glucanases"/>
    <property type="match status" value="1"/>
</dbReference>
<reference evidence="4" key="1">
    <citation type="journal article" date="2019" name="Int. J. Syst. Evol. Microbiol.">
        <title>The Global Catalogue of Microorganisms (GCM) 10K type strain sequencing project: providing services to taxonomists for standard genome sequencing and annotation.</title>
        <authorList>
            <consortium name="The Broad Institute Genomics Platform"/>
            <consortium name="The Broad Institute Genome Sequencing Center for Infectious Disease"/>
            <person name="Wu L."/>
            <person name="Ma J."/>
        </authorList>
    </citation>
    <scope>NUCLEOTIDE SEQUENCE [LARGE SCALE GENOMIC DNA]</scope>
    <source>
        <strain evidence="4">CECT 7131</strain>
    </source>
</reference>
<name>A0ABT8A083_9PROT</name>
<evidence type="ECO:0000256" key="1">
    <source>
        <dbReference type="ARBA" id="ARBA00006865"/>
    </source>
</evidence>
<feature type="domain" description="GH16" evidence="2">
    <location>
        <begin position="1"/>
        <end position="230"/>
    </location>
</feature>
<dbReference type="InterPro" id="IPR000757">
    <property type="entry name" value="Beta-glucanase-like"/>
</dbReference>
<dbReference type="EMBL" id="JAUFPN010000006">
    <property type="protein sequence ID" value="MDN3562888.1"/>
    <property type="molecule type" value="Genomic_DNA"/>
</dbReference>
<keyword evidence="4" id="KW-1185">Reference proteome</keyword>
<organism evidence="3 4">
    <name type="scientific">Paeniroseomonas aquatica</name>
    <dbReference type="NCBI Taxonomy" id="373043"/>
    <lineage>
        <taxon>Bacteria</taxon>
        <taxon>Pseudomonadati</taxon>
        <taxon>Pseudomonadota</taxon>
        <taxon>Alphaproteobacteria</taxon>
        <taxon>Acetobacterales</taxon>
        <taxon>Acetobacteraceae</taxon>
        <taxon>Paeniroseomonas</taxon>
    </lineage>
</organism>
<evidence type="ECO:0000313" key="3">
    <source>
        <dbReference type="EMBL" id="MDN3562888.1"/>
    </source>
</evidence>
<dbReference type="RefSeq" id="WP_290314610.1">
    <property type="nucleotide sequence ID" value="NZ_JAUFPN010000006.1"/>
</dbReference>
<evidence type="ECO:0000313" key="4">
    <source>
        <dbReference type="Proteomes" id="UP001529369"/>
    </source>
</evidence>
<protein>
    <submittedName>
        <fullName evidence="3">Family 16 glycosylhydrolase</fullName>
    </submittedName>
</protein>
<proteinExistence type="inferred from homology"/>
<evidence type="ECO:0000259" key="2">
    <source>
        <dbReference type="PROSITE" id="PS51762"/>
    </source>
</evidence>